<dbReference type="EMBL" id="JBEAFC010000009">
    <property type="protein sequence ID" value="KAL1541989.1"/>
    <property type="molecule type" value="Genomic_DNA"/>
</dbReference>
<proteinExistence type="predicted"/>
<protein>
    <submittedName>
        <fullName evidence="1">Uncharacterized protein</fullName>
    </submittedName>
</protein>
<accession>A0ABD1GFJ1</accession>
<dbReference type="AlphaFoldDB" id="A0ABD1GFJ1"/>
<evidence type="ECO:0000313" key="1">
    <source>
        <dbReference type="EMBL" id="KAL1541989.1"/>
    </source>
</evidence>
<reference evidence="1 2" key="1">
    <citation type="submission" date="2024-06" db="EMBL/GenBank/DDBJ databases">
        <title>A chromosome level genome sequence of Diviner's sage (Salvia divinorum).</title>
        <authorList>
            <person name="Ford S.A."/>
            <person name="Ro D.-K."/>
            <person name="Ness R.W."/>
            <person name="Phillips M.A."/>
        </authorList>
    </citation>
    <scope>NUCLEOTIDE SEQUENCE [LARGE SCALE GENOMIC DNA]</scope>
    <source>
        <strain evidence="1">SAF-2024a</strain>
        <tissue evidence="1">Leaf</tissue>
    </source>
</reference>
<name>A0ABD1GFJ1_SALDI</name>
<comment type="caution">
    <text evidence="1">The sequence shown here is derived from an EMBL/GenBank/DDBJ whole genome shotgun (WGS) entry which is preliminary data.</text>
</comment>
<organism evidence="1 2">
    <name type="scientific">Salvia divinorum</name>
    <name type="common">Maria pastora</name>
    <name type="synonym">Diviner's sage</name>
    <dbReference type="NCBI Taxonomy" id="28513"/>
    <lineage>
        <taxon>Eukaryota</taxon>
        <taxon>Viridiplantae</taxon>
        <taxon>Streptophyta</taxon>
        <taxon>Embryophyta</taxon>
        <taxon>Tracheophyta</taxon>
        <taxon>Spermatophyta</taxon>
        <taxon>Magnoliopsida</taxon>
        <taxon>eudicotyledons</taxon>
        <taxon>Gunneridae</taxon>
        <taxon>Pentapetalae</taxon>
        <taxon>asterids</taxon>
        <taxon>lamiids</taxon>
        <taxon>Lamiales</taxon>
        <taxon>Lamiaceae</taxon>
        <taxon>Nepetoideae</taxon>
        <taxon>Mentheae</taxon>
        <taxon>Salviinae</taxon>
        <taxon>Salvia</taxon>
        <taxon>Salvia subgen. Calosphace</taxon>
    </lineage>
</organism>
<keyword evidence="2" id="KW-1185">Reference proteome</keyword>
<evidence type="ECO:0000313" key="2">
    <source>
        <dbReference type="Proteomes" id="UP001567538"/>
    </source>
</evidence>
<sequence>MASGSTPENQNEVEVDKVSKAIPAHERFDFSCFAKPQLEISYNFTHVWSTTLKAQLSNLSHLSLKQSIVIVTSNARDLSEKQVIYLLNCIGQHNPLQERFGFSETMLKPDMALSLNLCLADHEECCEGPSWSKIIR</sequence>
<gene>
    <name evidence="1" type="ORF">AAHA92_26135</name>
</gene>
<dbReference type="Proteomes" id="UP001567538">
    <property type="component" value="Unassembled WGS sequence"/>
</dbReference>